<dbReference type="Proteomes" id="UP000001570">
    <property type="component" value="Chromosome"/>
</dbReference>
<proteinExistence type="predicted"/>
<dbReference type="AlphaFoldDB" id="A0A2K4Z9L7"/>
<reference evidence="2" key="5">
    <citation type="submission" date="2013-01" db="EMBL/GenBank/DDBJ databases">
        <authorList>
            <consortium name="AMAbiotics and Genoscope"/>
            <person name="Genoscope - C.E.A."/>
        </authorList>
    </citation>
    <scope>NUCLEOTIDE SEQUENCE</scope>
    <source>
        <strain evidence="2">168</strain>
    </source>
</reference>
<reference evidence="1" key="7">
    <citation type="submission" date="2020-04" db="EMBL/GenBank/DDBJ databases">
        <title>Phage recombination drives evolution of spore-forming Bacilli.</title>
        <authorList>
            <person name="Dragos A."/>
            <person name="Kovacs A.T."/>
        </authorList>
    </citation>
    <scope>NUCLEOTIDE SEQUENCE</scope>
    <source>
        <strain evidence="1">168</strain>
    </source>
</reference>
<evidence type="ECO:0000313" key="3">
    <source>
        <dbReference type="Proteomes" id="UP000001570"/>
    </source>
</evidence>
<gene>
    <name evidence="2" type="ORF">BSU_26305</name>
    <name evidence="1" type="ORF">HIR78_15485</name>
</gene>
<reference evidence="2" key="2">
    <citation type="journal article" date="2009" name="Microbiology">
        <title>From a consortium sequence to a unified sequence: the Bacillus subtilis 168 reference genome a decade later.</title>
        <authorList>
            <person name="Barbe V."/>
            <person name="Cruveiller S."/>
            <person name="Kunst F."/>
            <person name="Lenoble P."/>
            <person name="Meurice G."/>
            <person name="Sekowska A."/>
            <person name="Vallenet D."/>
            <person name="Wang T."/>
            <person name="Moszer I."/>
            <person name="Medigue C."/>
            <person name="Danchin A."/>
        </authorList>
    </citation>
    <scope>NUCLEOTIDE SEQUENCE</scope>
    <source>
        <strain evidence="2">168</strain>
    </source>
</reference>
<dbReference type="GeneID" id="37862915"/>
<dbReference type="EMBL" id="CP052842">
    <property type="protein sequence ID" value="QJP89351.1"/>
    <property type="molecule type" value="Genomic_DNA"/>
</dbReference>
<dbReference type="SMR" id="A0A2K4Z9L7"/>
<reference evidence="2" key="6">
    <citation type="journal article" date="2018" name="Microb. Biotechnol.">
        <title>Bacillus subtilis, the model Gram-positive bacterium: 20 years of annotation refinement.</title>
        <authorList>
            <person name="Borriss R."/>
            <person name="Danchin A."/>
            <person name="Harwood C.R."/>
            <person name="Medigue C."/>
            <person name="Rocha E.P.C."/>
            <person name="Sekowska A."/>
            <person name="Vallenet D."/>
        </authorList>
    </citation>
    <scope>NUCLEOTIDE SEQUENCE</scope>
    <source>
        <strain evidence="2">168</strain>
    </source>
</reference>
<reference evidence="2" key="8">
    <citation type="journal article" date="2023" name="Microb. Biotechnol.">
        <title>A model industrial workhorse: Bacillus subtilis strain 168 and its genome after a quarter of a century.</title>
        <authorList>
            <person name="Bremer E."/>
            <person name="Calteau A."/>
            <person name="Danchin A."/>
            <person name="Harwood C."/>
            <person name="Helmann J.D."/>
            <person name="Medigue C."/>
            <person name="Palsson B.O."/>
            <person name="Sekowska A."/>
            <person name="Vallenet D."/>
            <person name="Zuniga A."/>
            <person name="Zuniga C."/>
        </authorList>
    </citation>
    <scope>NUCLEOTIDE SEQUENCE</scope>
    <source>
        <strain evidence="2">168</strain>
    </source>
</reference>
<dbReference type="EnsemblBacteria" id="SOX90577">
    <property type="protein sequence ID" value="SOX90577"/>
    <property type="gene ID" value="BSU_26305"/>
</dbReference>
<accession>A0A2K4Z9L7</accession>
<reference evidence="2 3" key="1">
    <citation type="journal article" date="1997" name="Nature">
        <title>The complete genome sequence of the Gram-positive bacterium Bacillus subtilis.</title>
        <authorList>
            <person name="Kunst F."/>
            <person name="Ogasawara N."/>
            <person name="Moszer I."/>
            <person name="Albertini A.M."/>
            <person name="Alloni G."/>
            <person name="Azevedo V."/>
            <person name="Bertero M.G."/>
            <person name="Bessieres P."/>
            <person name="Bolotin A."/>
            <person name="Borchert S."/>
            <person name="Borriss R."/>
            <person name="Boursier L."/>
            <person name="Brans A."/>
            <person name="Braun M."/>
            <person name="Brignell S.C."/>
            <person name="Bron S."/>
            <person name="Brouillet S."/>
            <person name="Bruschi C.V."/>
            <person name="Caldwell B."/>
            <person name="Capuano V."/>
            <person name="Carter N.M."/>
            <person name="Choi S.K."/>
            <person name="Codani J.J."/>
            <person name="Connerton I.F."/>
            <person name="Cummings N.J."/>
            <person name="Daniel R.A."/>
            <person name="Denizot F."/>
            <person name="Devine K.M."/>
            <person name="Dusterhoft A."/>
            <person name="Ehrlich S.D."/>
            <person name="Emmerson P.T."/>
            <person name="Entian K.D."/>
            <person name="Errington J."/>
            <person name="Fabret C."/>
            <person name="Ferrari E."/>
            <person name="Foulger D."/>
            <person name="Fritz C."/>
            <person name="Fujita M."/>
            <person name="Fujita Y."/>
            <person name="Fuma S."/>
            <person name="Galizzi A."/>
            <person name="Galleron N."/>
            <person name="Ghim S.Y."/>
            <person name="Glaser P."/>
            <person name="Goffeau A."/>
            <person name="Golightly E.J."/>
            <person name="Grandi G."/>
            <person name="Guiseppi G."/>
            <person name="Guy B.J."/>
            <person name="Haga K."/>
            <person name="Haiech J."/>
            <person name="Harwood C.R."/>
            <person name="Henaut A."/>
            <person name="Hilbert H."/>
            <person name="Holsappel S."/>
            <person name="Hosono S."/>
            <person name="Hullo M.F."/>
            <person name="Itaya M."/>
            <person name="Jones L."/>
            <person name="Joris B."/>
            <person name="Karamata D."/>
            <person name="Kasahara Y."/>
            <person name="Klaerr-Blanchard M."/>
            <person name="Klein C."/>
            <person name="Kobayashi Y."/>
            <person name="Koetter P."/>
            <person name="Koningstein G."/>
            <person name="Krogh S."/>
            <person name="Kumano M."/>
            <person name="Kurita K."/>
            <person name="Lapidus A."/>
            <person name="Lardinois S."/>
            <person name="Lauber J."/>
            <person name="Lazarevic V."/>
            <person name="Lee S.M."/>
            <person name="Levine A."/>
            <person name="Liu H."/>
            <person name="Masuda S."/>
            <person name="Mauel C."/>
            <person name="Medigue C."/>
            <person name="Medina N."/>
            <person name="Mellado R.P."/>
            <person name="Mizuno M."/>
            <person name="Moestl D."/>
            <person name="Nakai S."/>
            <person name="Noback M."/>
            <person name="Noone D."/>
            <person name="O'Reilly M."/>
            <person name="Ogawa K."/>
            <person name="Ogiwara A."/>
            <person name="Oudega B."/>
            <person name="Park S.H."/>
            <person name="Parro V."/>
            <person name="Pohl T.M."/>
            <person name="Portetelle D."/>
            <person name="Porwollik S."/>
            <person name="Prescott A.M."/>
            <person name="Presecan E."/>
            <person name="Pujic P."/>
            <person name="Purnelle B."/>
            <person name="Rapoport G."/>
            <person name="Rey M."/>
            <person name="Reynolds S."/>
            <person name="Rieger M."/>
            <person name="Rivolta C."/>
            <person name="Rocha E."/>
            <person name="Roche B."/>
            <person name="Rose M."/>
            <person name="Sadaie Y."/>
            <person name="Sato T."/>
            <person name="Scanlan E."/>
            <person name="Schleich S."/>
            <person name="Schroeter R."/>
            <person name="Scoffone F."/>
            <person name="Sekiguchi J."/>
            <person name="Sekowska A."/>
            <person name="Seror S.J."/>
            <person name="Serror P."/>
            <person name="Shin B.S."/>
            <person name="Soldo B."/>
            <person name="Sorokin A."/>
            <person name="Tacconi E."/>
            <person name="Takagi T."/>
            <person name="Takahashi H."/>
            <person name="Takemaru K."/>
            <person name="Takeuchi M."/>
            <person name="Tamakoshi A."/>
            <person name="Tanaka T."/>
            <person name="Terpstra P."/>
            <person name="Tognoni A."/>
            <person name="Tosato V."/>
            <person name="Uchiyama S."/>
            <person name="Vandenbol M."/>
            <person name="Vannier F."/>
            <person name="Vassarotti A."/>
            <person name="Viari A."/>
            <person name="Wambutt R."/>
            <person name="Wedler E."/>
            <person name="Wedler H."/>
            <person name="Weitzenegger T."/>
            <person name="Winters P."/>
            <person name="Wipat A."/>
            <person name="Yamamoto H."/>
            <person name="Yamane K."/>
            <person name="Yasumoto K."/>
            <person name="Yata K."/>
            <person name="Yoshida K."/>
            <person name="Yoshikawa H.F."/>
            <person name="Zumstein E."/>
            <person name="Yoshikawa H."/>
            <person name="Danchin A."/>
        </authorList>
    </citation>
    <scope>NUCLEOTIDE SEQUENCE [LARGE SCALE GENOMIC DNA]</scope>
    <source>
        <strain evidence="2 3">168</strain>
    </source>
</reference>
<dbReference type="OrthoDB" id="2891925at2"/>
<reference evidence="2" key="3">
    <citation type="submission" date="2009-01" db="EMBL/GenBank/DDBJ databases">
        <authorList>
            <consortium name="Institut Pasteur and Genoscope"/>
            <person name="Genoscope - C.E.A."/>
        </authorList>
    </citation>
    <scope>NUCLEOTIDE SEQUENCE</scope>
    <source>
        <strain evidence="2">168</strain>
    </source>
</reference>
<evidence type="ECO:0000313" key="2">
    <source>
        <dbReference type="EMBL" id="SOX90577.1"/>
    </source>
</evidence>
<dbReference type="RefSeq" id="WP_119123069.1">
    <property type="nucleotide sequence ID" value="NC_000964.3"/>
</dbReference>
<name>A0A2K4Z9L7_BACSU</name>
<dbReference type="EMBL" id="AL009126">
    <property type="protein sequence ID" value="SOX90577.1"/>
    <property type="molecule type" value="Genomic_DNA"/>
</dbReference>
<protein>
    <submittedName>
        <fullName evidence="2">Uncharacterized protein</fullName>
    </submittedName>
</protein>
<reference evidence="2" key="4">
    <citation type="journal article" date="2013" name="Microbiology">
        <title>An updated metabolic view of the Bacillus subtilis 168 genome.</title>
        <authorList>
            <person name="Belda E."/>
            <person name="Sekowska A."/>
            <person name="Le Fevre F."/>
            <person name="Mornico D."/>
            <person name="Morgat A."/>
            <person name="Ouzounis C."/>
            <person name="Vallenet D."/>
            <person name="Medigue C."/>
            <person name="Danchin A."/>
        </authorList>
    </citation>
    <scope>NUCLEOTIDE SEQUENCE</scope>
    <source>
        <strain evidence="2">168</strain>
    </source>
</reference>
<sequence length="57" mass="6918">MMVHFVHKPATALEVRKWCVMIRNNSEFHLLWDRRADKFREENKNGRKSNGHKQLAR</sequence>
<evidence type="ECO:0000313" key="1">
    <source>
        <dbReference type="EMBL" id="QJP89351.1"/>
    </source>
</evidence>
<keyword evidence="3" id="KW-1185">Reference proteome</keyword>
<organism evidence="2 3">
    <name type="scientific">Bacillus subtilis (strain 168)</name>
    <dbReference type="NCBI Taxonomy" id="224308"/>
    <lineage>
        <taxon>Bacteria</taxon>
        <taxon>Bacillati</taxon>
        <taxon>Bacillota</taxon>
        <taxon>Bacilli</taxon>
        <taxon>Bacillales</taxon>
        <taxon>Bacillaceae</taxon>
        <taxon>Bacillus</taxon>
    </lineage>
</organism>
<dbReference type="RefSeq" id="YP_009513981.1">
    <property type="nucleotide sequence ID" value="NC_000964.3"/>
</dbReference>